<reference evidence="6 7" key="1">
    <citation type="journal article" date="2023" name="Microbiol. Spectr.">
        <title>Symbiosis of Carpenter Bees with Uncharacterized Lactic Acid Bacteria Showing NAD Auxotrophy.</title>
        <authorList>
            <person name="Kawasaki S."/>
            <person name="Ozawa K."/>
            <person name="Mori T."/>
            <person name="Yamamoto A."/>
            <person name="Ito M."/>
            <person name="Ohkuma M."/>
            <person name="Sakamoto M."/>
            <person name="Matsutani M."/>
        </authorList>
    </citation>
    <scope>NUCLEOTIDE SEQUENCE [LARGE SCALE GENOMIC DNA]</scope>
    <source>
        <strain evidence="6 7">XA3</strain>
    </source>
</reference>
<dbReference type="InterPro" id="IPR006140">
    <property type="entry name" value="D-isomer_DH_NAD-bd"/>
</dbReference>
<dbReference type="KEGG" id="xap:XA3_04080"/>
<dbReference type="Pfam" id="PF00389">
    <property type="entry name" value="2-Hacid_dh"/>
    <property type="match status" value="1"/>
</dbReference>
<keyword evidence="7" id="KW-1185">Reference proteome</keyword>
<dbReference type="InterPro" id="IPR029752">
    <property type="entry name" value="D-isomer_DH_CS1"/>
</dbReference>
<proteinExistence type="inferred from homology"/>
<dbReference type="Pfam" id="PF02826">
    <property type="entry name" value="2-Hacid_dh_C"/>
    <property type="match status" value="1"/>
</dbReference>
<dbReference type="AlphaFoldDB" id="A0AAU9CVF6"/>
<dbReference type="Gene3D" id="3.40.50.720">
    <property type="entry name" value="NAD(P)-binding Rossmann-like Domain"/>
    <property type="match status" value="2"/>
</dbReference>
<feature type="domain" description="D-isomer specific 2-hydroxyacid dehydrogenase NAD-binding" evidence="5">
    <location>
        <begin position="113"/>
        <end position="298"/>
    </location>
</feature>
<evidence type="ECO:0000256" key="2">
    <source>
        <dbReference type="ARBA" id="ARBA00023027"/>
    </source>
</evidence>
<dbReference type="RefSeq" id="WP_317636652.1">
    <property type="nucleotide sequence ID" value="NZ_AP026802.1"/>
</dbReference>
<keyword evidence="2" id="KW-0520">NAD</keyword>
<evidence type="ECO:0000256" key="1">
    <source>
        <dbReference type="ARBA" id="ARBA00005854"/>
    </source>
</evidence>
<dbReference type="GO" id="GO:0051287">
    <property type="term" value="F:NAD binding"/>
    <property type="evidence" value="ECO:0007669"/>
    <property type="project" value="InterPro"/>
</dbReference>
<dbReference type="InterPro" id="IPR036291">
    <property type="entry name" value="NAD(P)-bd_dom_sf"/>
</dbReference>
<keyword evidence="3" id="KW-0560">Oxidoreductase</keyword>
<dbReference type="EMBL" id="AP026802">
    <property type="protein sequence ID" value="BDR57967.1"/>
    <property type="molecule type" value="Genomic_DNA"/>
</dbReference>
<comment type="similarity">
    <text evidence="1 3">Belongs to the D-isomer specific 2-hydroxyacid dehydrogenase family.</text>
</comment>
<evidence type="ECO:0000313" key="6">
    <source>
        <dbReference type="EMBL" id="BDR57967.1"/>
    </source>
</evidence>
<feature type="domain" description="D-isomer specific 2-hydroxyacid dehydrogenase catalytic" evidence="4">
    <location>
        <begin position="10"/>
        <end position="329"/>
    </location>
</feature>
<evidence type="ECO:0000259" key="5">
    <source>
        <dbReference type="Pfam" id="PF02826"/>
    </source>
</evidence>
<evidence type="ECO:0000256" key="3">
    <source>
        <dbReference type="RuleBase" id="RU003719"/>
    </source>
</evidence>
<organism evidence="6 7">
    <name type="scientific">Xylocopilactobacillus apicola</name>
    <dbReference type="NCBI Taxonomy" id="2932184"/>
    <lineage>
        <taxon>Bacteria</taxon>
        <taxon>Bacillati</taxon>
        <taxon>Bacillota</taxon>
        <taxon>Bacilli</taxon>
        <taxon>Lactobacillales</taxon>
        <taxon>Lactobacillaceae</taxon>
        <taxon>Xylocopilactobacillus</taxon>
    </lineage>
</organism>
<dbReference type="InterPro" id="IPR058205">
    <property type="entry name" value="D-LDH-like"/>
</dbReference>
<evidence type="ECO:0000313" key="7">
    <source>
        <dbReference type="Proteomes" id="UP001321861"/>
    </source>
</evidence>
<protein>
    <submittedName>
        <fullName evidence="6">Lactate dehydrogenase</fullName>
    </submittedName>
</protein>
<evidence type="ECO:0000259" key="4">
    <source>
        <dbReference type="Pfam" id="PF00389"/>
    </source>
</evidence>
<dbReference type="SUPFAM" id="SSF51735">
    <property type="entry name" value="NAD(P)-binding Rossmann-fold domains"/>
    <property type="match status" value="1"/>
</dbReference>
<dbReference type="PANTHER" id="PTHR43026:SF1">
    <property type="entry name" value="2-HYDROXYACID DEHYDROGENASE HOMOLOG 1-RELATED"/>
    <property type="match status" value="1"/>
</dbReference>
<dbReference type="Proteomes" id="UP001321861">
    <property type="component" value="Chromosome"/>
</dbReference>
<name>A0AAU9CVF6_9LACO</name>
<dbReference type="PROSITE" id="PS00065">
    <property type="entry name" value="D_2_HYDROXYACID_DH_1"/>
    <property type="match status" value="1"/>
</dbReference>
<gene>
    <name evidence="6" type="primary">ldhA_1</name>
    <name evidence="6" type="ORF">XA3_04080</name>
</gene>
<dbReference type="InterPro" id="IPR006139">
    <property type="entry name" value="D-isomer_2_OHA_DH_cat_dom"/>
</dbReference>
<dbReference type="GO" id="GO:0008720">
    <property type="term" value="F:D-lactate dehydrogenase (NAD+) activity"/>
    <property type="evidence" value="ECO:0007669"/>
    <property type="project" value="TreeGrafter"/>
</dbReference>
<dbReference type="SUPFAM" id="SSF52283">
    <property type="entry name" value="Formate/glycerate dehydrogenase catalytic domain-like"/>
    <property type="match status" value="1"/>
</dbReference>
<dbReference type="PANTHER" id="PTHR43026">
    <property type="entry name" value="2-HYDROXYACID DEHYDROGENASE HOMOLOG 1-RELATED"/>
    <property type="match status" value="1"/>
</dbReference>
<sequence>MTFKIVAYGVRENEKPYFVKLNKYNYELKLLPELLNHENIETAKGMDAVLLRANCIADAENLNLMKKWGIKYVFTRTVGYNHIDLAAAKANQQLVARVPSYSPHAVADLAFTLGLTLARHVSLASFNSYQKDFQVKPEEFSREIRDLTIGIVGTGRIGVVEANNYKTLGAKVLGYDVYQSDAAKEVVQFVEQGELFSQADIVSLHVPYFPGKNDRFINAELIAKMKPDAILVNTARAEIVDVDAVVSALKNQKIGGFATDVIDHEQDYLGQKVDEIKDPTLRELTALYPRVIITPHIGSYTVEALKDMISISYDNFNEVLQSGTSQNLVIE</sequence>
<accession>A0AAU9CVF6</accession>